<accession>A0AAE3GEL3</accession>
<protein>
    <submittedName>
        <fullName evidence="2">Uncharacterized protein</fullName>
    </submittedName>
</protein>
<keyword evidence="3" id="KW-1185">Reference proteome</keyword>
<organism evidence="2 3">
    <name type="scientific">Goodfellowiella coeruleoviolacea</name>
    <dbReference type="NCBI Taxonomy" id="334858"/>
    <lineage>
        <taxon>Bacteria</taxon>
        <taxon>Bacillati</taxon>
        <taxon>Actinomycetota</taxon>
        <taxon>Actinomycetes</taxon>
        <taxon>Pseudonocardiales</taxon>
        <taxon>Pseudonocardiaceae</taxon>
        <taxon>Goodfellowiella</taxon>
    </lineage>
</organism>
<evidence type="ECO:0000256" key="1">
    <source>
        <dbReference type="SAM" id="MobiDB-lite"/>
    </source>
</evidence>
<dbReference type="RefSeq" id="WP_253773148.1">
    <property type="nucleotide sequence ID" value="NZ_JAMTCK010000008.1"/>
</dbReference>
<gene>
    <name evidence="2" type="ORF">LX83_003728</name>
</gene>
<feature type="region of interest" description="Disordered" evidence="1">
    <location>
        <begin position="29"/>
        <end position="55"/>
    </location>
</feature>
<feature type="compositionally biased region" description="Low complexity" evidence="1">
    <location>
        <begin position="29"/>
        <end position="40"/>
    </location>
</feature>
<dbReference type="EMBL" id="JAMTCK010000008">
    <property type="protein sequence ID" value="MCP2166856.1"/>
    <property type="molecule type" value="Genomic_DNA"/>
</dbReference>
<evidence type="ECO:0000313" key="2">
    <source>
        <dbReference type="EMBL" id="MCP2166856.1"/>
    </source>
</evidence>
<dbReference type="Proteomes" id="UP001206128">
    <property type="component" value="Unassembled WGS sequence"/>
</dbReference>
<proteinExistence type="predicted"/>
<name>A0AAE3GEL3_9PSEU</name>
<reference evidence="2" key="1">
    <citation type="submission" date="2022-06" db="EMBL/GenBank/DDBJ databases">
        <title>Genomic Encyclopedia of Archaeal and Bacterial Type Strains, Phase II (KMG-II): from individual species to whole genera.</title>
        <authorList>
            <person name="Goeker M."/>
        </authorList>
    </citation>
    <scope>NUCLEOTIDE SEQUENCE</scope>
    <source>
        <strain evidence="2">DSM 43935</strain>
    </source>
</reference>
<comment type="caution">
    <text evidence="2">The sequence shown here is derived from an EMBL/GenBank/DDBJ whole genome shotgun (WGS) entry which is preliminary data.</text>
</comment>
<sequence length="55" mass="5410">MKSTVGIRAALLLALGAFLAGIVVGAGDHESATPASTTTPIPTPTPIPLVGSLTR</sequence>
<dbReference type="AlphaFoldDB" id="A0AAE3GEL3"/>
<evidence type="ECO:0000313" key="3">
    <source>
        <dbReference type="Proteomes" id="UP001206128"/>
    </source>
</evidence>